<evidence type="ECO:0000256" key="1">
    <source>
        <dbReference type="SAM" id="SignalP"/>
    </source>
</evidence>
<dbReference type="Gene3D" id="2.60.40.3140">
    <property type="match status" value="1"/>
</dbReference>
<comment type="caution">
    <text evidence="3">The sequence shown here is derived from an EMBL/GenBank/DDBJ whole genome shotgun (WGS) entry which is preliminary data.</text>
</comment>
<dbReference type="Proteomes" id="UP001258315">
    <property type="component" value="Unassembled WGS sequence"/>
</dbReference>
<keyword evidence="4" id="KW-1185">Reference proteome</keyword>
<feature type="chain" id="PRO_5045450613" description="DUF3857 domain-containing protein" evidence="1">
    <location>
        <begin position="21"/>
        <end position="658"/>
    </location>
</feature>
<dbReference type="InterPro" id="IPR024618">
    <property type="entry name" value="DUF3857"/>
</dbReference>
<evidence type="ECO:0000259" key="2">
    <source>
        <dbReference type="Pfam" id="PF12969"/>
    </source>
</evidence>
<feature type="domain" description="DUF3857" evidence="2">
    <location>
        <begin position="71"/>
        <end position="201"/>
    </location>
</feature>
<evidence type="ECO:0000313" key="3">
    <source>
        <dbReference type="EMBL" id="MDT3402932.1"/>
    </source>
</evidence>
<keyword evidence="1" id="KW-0732">Signal</keyword>
<feature type="signal peptide" evidence="1">
    <location>
        <begin position="1"/>
        <end position="20"/>
    </location>
</feature>
<name>A0ABU3GT26_9SPHI</name>
<sequence length="658" mass="75870">MKKLLTGLFLLALSFSTARAQKFASDAQPYGKIDKADLELKICEFEKDANAMVLFQKGDLYYDDNLNIIIDHHKRIKIFNDNGKKAADIRIEYYGGNRYEYVTGLQAQVYNLVDGKVEITKIDKKQIFTENIDKNRMALVFSFPNIKPGSVIEYKYTQTINVSDDIPNWYFQDDIPVKYSELQTTIPEWFYFTVQQRAFRPFTKRAKLTKSRSYGSGTSALLFTENMDQYAMSNVESIAREPYMTSRVDNLQSLFFHLTHFNPPAGFSKSYSDSWAKVGGGLAEHEDFGAQLKRKLTGEAAIIDKAKTFKTNEQKIAYVFNEVKNTMKWNNSDDWYTNEGTVKAWEKKIGNSTEVNLILYRLLKQSGVDAYPMVVSTRSHGRVNPMYSFLYQFNRGVVYVPVDSAKSYVLDATNKYNTYFDIPAELVGSYGLYIDKENKRFDLITLQRKTPVRKVVMLNAQILPDGKMDGTAMINSFSYHRTSSIENYKTNGEKKYIEYLRDNDNTLSITSLKMDNIDVDSLPLLHNIAFKQELTGSDKDYIYFSSNIFTSMYSNPFLSENRITDIDFGHLNSYNLTGMFKLPAGYKLEALPKSISLQMPDQSISCRRVVAEENGTLMIRYLINYNKSLFNKDDYPPVHDFYKKMYELLNEKVVLKKS</sequence>
<dbReference type="Gene3D" id="2.60.120.1130">
    <property type="match status" value="1"/>
</dbReference>
<accession>A0ABU3GT26</accession>
<reference evidence="4" key="1">
    <citation type="submission" date="2023-07" db="EMBL/GenBank/DDBJ databases">
        <title>Functional and genomic diversity of the sorghum phyllosphere microbiome.</title>
        <authorList>
            <person name="Shade A."/>
        </authorList>
    </citation>
    <scope>NUCLEOTIDE SEQUENCE [LARGE SCALE GENOMIC DNA]</scope>
    <source>
        <strain evidence="4">SORGH_AS_0422</strain>
    </source>
</reference>
<dbReference type="Pfam" id="PF12969">
    <property type="entry name" value="DUF3857"/>
    <property type="match status" value="1"/>
</dbReference>
<dbReference type="EMBL" id="JAVLVU010000001">
    <property type="protein sequence ID" value="MDT3402932.1"/>
    <property type="molecule type" value="Genomic_DNA"/>
</dbReference>
<evidence type="ECO:0000313" key="4">
    <source>
        <dbReference type="Proteomes" id="UP001258315"/>
    </source>
</evidence>
<proteinExistence type="predicted"/>
<gene>
    <name evidence="3" type="ORF">QE417_002004</name>
</gene>
<dbReference type="RefSeq" id="WP_311949621.1">
    <property type="nucleotide sequence ID" value="NZ_JAVLVU010000001.1"/>
</dbReference>
<organism evidence="3 4">
    <name type="scientific">Mucilaginibacter terrae</name>
    <dbReference type="NCBI Taxonomy" id="1955052"/>
    <lineage>
        <taxon>Bacteria</taxon>
        <taxon>Pseudomonadati</taxon>
        <taxon>Bacteroidota</taxon>
        <taxon>Sphingobacteriia</taxon>
        <taxon>Sphingobacteriales</taxon>
        <taxon>Sphingobacteriaceae</taxon>
        <taxon>Mucilaginibacter</taxon>
    </lineage>
</organism>
<dbReference type="Gene3D" id="3.10.620.30">
    <property type="match status" value="1"/>
</dbReference>
<protein>
    <recommendedName>
        <fullName evidence="2">DUF3857 domain-containing protein</fullName>
    </recommendedName>
</protein>